<dbReference type="GO" id="GO:0008270">
    <property type="term" value="F:zinc ion binding"/>
    <property type="evidence" value="ECO:0007669"/>
    <property type="project" value="InterPro"/>
</dbReference>
<dbReference type="InterPro" id="IPR008807">
    <property type="entry name" value="ROS_MUCR"/>
</dbReference>
<dbReference type="Proteomes" id="UP000233276">
    <property type="component" value="Chromosome"/>
</dbReference>
<comment type="similarity">
    <text evidence="1">Belongs to the ros/MucR family.</text>
</comment>
<evidence type="ECO:0000259" key="3">
    <source>
        <dbReference type="Pfam" id="PF11774"/>
    </source>
</evidence>
<organism evidence="4 5">
    <name type="scientific">Microbacterium hominis</name>
    <dbReference type="NCBI Taxonomy" id="162426"/>
    <lineage>
        <taxon>Bacteria</taxon>
        <taxon>Bacillati</taxon>
        <taxon>Actinomycetota</taxon>
        <taxon>Actinomycetes</taxon>
        <taxon>Micrococcales</taxon>
        <taxon>Microbacteriaceae</taxon>
        <taxon>Microbacterium</taxon>
    </lineage>
</organism>
<evidence type="ECO:0000313" key="4">
    <source>
        <dbReference type="EMBL" id="AUG28721.1"/>
    </source>
</evidence>
<dbReference type="InterPro" id="IPR024412">
    <property type="entry name" value="Lsr2_dim_dom"/>
</dbReference>
<dbReference type="GO" id="GO:0006355">
    <property type="term" value="P:regulation of DNA-templated transcription"/>
    <property type="evidence" value="ECO:0007669"/>
    <property type="project" value="InterPro"/>
</dbReference>
<evidence type="ECO:0000256" key="2">
    <source>
        <dbReference type="SAM" id="MobiDB-lite"/>
    </source>
</evidence>
<proteinExistence type="inferred from homology"/>
<evidence type="ECO:0000313" key="5">
    <source>
        <dbReference type="Proteomes" id="UP000233276"/>
    </source>
</evidence>
<feature type="region of interest" description="Disordered" evidence="2">
    <location>
        <begin position="171"/>
        <end position="195"/>
    </location>
</feature>
<dbReference type="Gene3D" id="3.30.60.230">
    <property type="entry name" value="Lsr2, dimerization domain"/>
    <property type="match status" value="1"/>
</dbReference>
<feature type="compositionally biased region" description="Basic and acidic residues" evidence="2">
    <location>
        <begin position="172"/>
        <end position="192"/>
    </location>
</feature>
<reference evidence="4 5" key="1">
    <citation type="submission" date="2017-12" db="EMBL/GenBank/DDBJ databases">
        <title>Isolation and characterization of estrogens degradatiion strain Microbacterium hominis SJTG1.</title>
        <authorList>
            <person name="Xiong W."/>
            <person name="Yin C."/>
            <person name="Zheng D."/>
            <person name="Liang R."/>
        </authorList>
    </citation>
    <scope>NUCLEOTIDE SEQUENCE [LARGE SCALE GENOMIC DNA]</scope>
    <source>
        <strain evidence="4 5">SJTG1</strain>
    </source>
</reference>
<gene>
    <name evidence="4" type="ORF">CXR34_04045</name>
</gene>
<sequence length="372" mass="41442">MATPSTYAARLAELEAYIQGHGHRPPSKSSLGAWIANIRGGQIDCPQHVRDRVAAIVATVPTASDHRRARTIRPGKPTLADRRAALLADMTAYVAENGHRPPMDHPQWWAFYGQVHRNRAPEFVALWESAPPAGSTHTIHFGLRGREYEVAVSREEAERIRAFLRPYVRAARPADPDRKPSPERPDSTRIGDHASMSGADGLVECLYCGHRARLLTPHLKHRHGVTAAEYRAEHNLPASASMMADADRARSSSKRRQMITEDPSRLDHLRQWHSPEHLKQMNAAAVEKVRASHQDETAREHRRPGRAYAAARMMEQRQRALAATVQSHGYDHVVDAIDKTRHLSTREAARLTGLGATTIARYRVRGDVGGAV</sequence>
<dbReference type="InterPro" id="IPR042261">
    <property type="entry name" value="Lsr2-like_dimerization"/>
</dbReference>
<dbReference type="Gene3D" id="1.10.10.1550">
    <property type="entry name" value="ROS/MUCR transcriptional regulator protein"/>
    <property type="match status" value="1"/>
</dbReference>
<dbReference type="KEGG" id="mhos:CXR34_04045"/>
<protein>
    <recommendedName>
        <fullName evidence="3">Lsr2 dimerization domain-containing protein</fullName>
    </recommendedName>
</protein>
<accession>A0A2K9D9C8</accession>
<name>A0A2K9D9C8_9MICO</name>
<dbReference type="EMBL" id="CP025299">
    <property type="protein sequence ID" value="AUG28721.1"/>
    <property type="molecule type" value="Genomic_DNA"/>
</dbReference>
<dbReference type="AlphaFoldDB" id="A0A2K9D9C8"/>
<dbReference type="Pfam" id="PF11774">
    <property type="entry name" value="Lsr2"/>
    <property type="match status" value="1"/>
</dbReference>
<dbReference type="GO" id="GO:0003677">
    <property type="term" value="F:DNA binding"/>
    <property type="evidence" value="ECO:0007669"/>
    <property type="project" value="InterPro"/>
</dbReference>
<feature type="domain" description="Lsr2 dimerization" evidence="3">
    <location>
        <begin position="136"/>
        <end position="174"/>
    </location>
</feature>
<evidence type="ECO:0000256" key="1">
    <source>
        <dbReference type="ARBA" id="ARBA00007031"/>
    </source>
</evidence>
<dbReference type="Pfam" id="PF05443">
    <property type="entry name" value="ROS_MUCR"/>
    <property type="match status" value="1"/>
</dbReference>
<dbReference type="InterPro" id="IPR041920">
    <property type="entry name" value="ROS/MUCR_sf"/>
</dbReference>